<keyword evidence="3" id="KW-0472">Membrane</keyword>
<feature type="transmembrane region" description="Helical" evidence="3">
    <location>
        <begin position="185"/>
        <end position="204"/>
    </location>
</feature>
<dbReference type="InterPro" id="IPR050327">
    <property type="entry name" value="Proton-linked_MCT"/>
</dbReference>
<dbReference type="OrthoDB" id="6499973at2759"/>
<evidence type="ECO:0000313" key="4">
    <source>
        <dbReference type="EMBL" id="KFA70401.1"/>
    </source>
</evidence>
<feature type="transmembrane region" description="Helical" evidence="3">
    <location>
        <begin position="96"/>
        <end position="116"/>
    </location>
</feature>
<gene>
    <name evidence="4" type="ORF">S40285_09094</name>
</gene>
<comment type="subcellular location">
    <subcellularLocation>
        <location evidence="1">Membrane</location>
        <topology evidence="1">Multi-pass membrane protein</topology>
    </subcellularLocation>
</comment>
<dbReference type="InterPro" id="IPR036259">
    <property type="entry name" value="MFS_trans_sf"/>
</dbReference>
<dbReference type="EMBL" id="KL659198">
    <property type="protein sequence ID" value="KFA70401.1"/>
    <property type="molecule type" value="Genomic_DNA"/>
</dbReference>
<feature type="transmembrane region" description="Helical" evidence="3">
    <location>
        <begin position="216"/>
        <end position="236"/>
    </location>
</feature>
<feature type="transmembrane region" description="Helical" evidence="3">
    <location>
        <begin position="301"/>
        <end position="320"/>
    </location>
</feature>
<dbReference type="InterPro" id="IPR011701">
    <property type="entry name" value="MFS"/>
</dbReference>
<comment type="similarity">
    <text evidence="2">Belongs to the major facilitator superfamily. Monocarboxylate porter (TC 2.A.1.13) family.</text>
</comment>
<evidence type="ECO:0000256" key="3">
    <source>
        <dbReference type="SAM" id="Phobius"/>
    </source>
</evidence>
<feature type="transmembrane region" description="Helical" evidence="3">
    <location>
        <begin position="262"/>
        <end position="281"/>
    </location>
</feature>
<dbReference type="PANTHER" id="PTHR11360:SF315">
    <property type="entry name" value="TRANSPORTER MCH2-RELATED"/>
    <property type="match status" value="1"/>
</dbReference>
<dbReference type="Gene3D" id="1.20.1250.20">
    <property type="entry name" value="MFS general substrate transporter like domains"/>
    <property type="match status" value="2"/>
</dbReference>
<proteinExistence type="inferred from homology"/>
<feature type="transmembrane region" description="Helical" evidence="3">
    <location>
        <begin position="153"/>
        <end position="178"/>
    </location>
</feature>
<evidence type="ECO:0000256" key="1">
    <source>
        <dbReference type="ARBA" id="ARBA00004141"/>
    </source>
</evidence>
<name>A0A084R2G6_STAC4</name>
<accession>A0A084R2G6</accession>
<dbReference type="AlphaFoldDB" id="A0A084R2G6"/>
<keyword evidence="3" id="KW-0812">Transmembrane</keyword>
<dbReference type="HOGENOM" id="CLU_001265_1_2_1"/>
<dbReference type="Proteomes" id="UP000028524">
    <property type="component" value="Unassembled WGS sequence"/>
</dbReference>
<feature type="transmembrane region" description="Helical" evidence="3">
    <location>
        <begin position="351"/>
        <end position="377"/>
    </location>
</feature>
<dbReference type="OMA" id="YAWVCTF"/>
<dbReference type="GO" id="GO:0016020">
    <property type="term" value="C:membrane"/>
    <property type="evidence" value="ECO:0007669"/>
    <property type="project" value="UniProtKB-SubCell"/>
</dbReference>
<organism evidence="4 5">
    <name type="scientific">Stachybotrys chlorohalonatus (strain IBT 40285)</name>
    <dbReference type="NCBI Taxonomy" id="1283841"/>
    <lineage>
        <taxon>Eukaryota</taxon>
        <taxon>Fungi</taxon>
        <taxon>Dikarya</taxon>
        <taxon>Ascomycota</taxon>
        <taxon>Pezizomycotina</taxon>
        <taxon>Sordariomycetes</taxon>
        <taxon>Hypocreomycetidae</taxon>
        <taxon>Hypocreales</taxon>
        <taxon>Stachybotryaceae</taxon>
        <taxon>Stachybotrys</taxon>
    </lineage>
</organism>
<keyword evidence="5" id="KW-1185">Reference proteome</keyword>
<feature type="transmembrane region" description="Helical" evidence="3">
    <location>
        <begin position="389"/>
        <end position="412"/>
    </location>
</feature>
<dbReference type="InParanoid" id="A0A084R2G6"/>
<dbReference type="PANTHER" id="PTHR11360">
    <property type="entry name" value="MONOCARBOXYLATE TRANSPORTER"/>
    <property type="match status" value="1"/>
</dbReference>
<dbReference type="SUPFAM" id="SSF103473">
    <property type="entry name" value="MFS general substrate transporter"/>
    <property type="match status" value="1"/>
</dbReference>
<evidence type="ECO:0000313" key="5">
    <source>
        <dbReference type="Proteomes" id="UP000028524"/>
    </source>
</evidence>
<protein>
    <recommendedName>
        <fullName evidence="6">Major facilitator superfamily (MFS) profile domain-containing protein</fullName>
    </recommendedName>
</protein>
<feature type="transmembrane region" description="Helical" evidence="3">
    <location>
        <begin position="327"/>
        <end position="345"/>
    </location>
</feature>
<evidence type="ECO:0008006" key="6">
    <source>
        <dbReference type="Google" id="ProtNLM"/>
    </source>
</evidence>
<feature type="transmembrane region" description="Helical" evidence="3">
    <location>
        <begin position="424"/>
        <end position="445"/>
    </location>
</feature>
<keyword evidence="3" id="KW-1133">Transmembrane helix</keyword>
<evidence type="ECO:0000256" key="2">
    <source>
        <dbReference type="ARBA" id="ARBA00006727"/>
    </source>
</evidence>
<dbReference type="FunCoup" id="A0A084R2G6">
    <property type="interactions" value="139"/>
</dbReference>
<reference evidence="4 5" key="1">
    <citation type="journal article" date="2014" name="BMC Genomics">
        <title>Comparative genome sequencing reveals chemotype-specific gene clusters in the toxigenic black mold Stachybotrys.</title>
        <authorList>
            <person name="Semeiks J."/>
            <person name="Borek D."/>
            <person name="Otwinowski Z."/>
            <person name="Grishin N.V."/>
        </authorList>
    </citation>
    <scope>NUCLEOTIDE SEQUENCE [LARGE SCALE GENOMIC DNA]</scope>
    <source>
        <strain evidence="4 5">IBT 40285</strain>
    </source>
</reference>
<dbReference type="GO" id="GO:0022857">
    <property type="term" value="F:transmembrane transporter activity"/>
    <property type="evidence" value="ECO:0007669"/>
    <property type="project" value="InterPro"/>
</dbReference>
<feature type="transmembrane region" description="Helical" evidence="3">
    <location>
        <begin position="128"/>
        <end position="147"/>
    </location>
</feature>
<sequence length="484" mass="52179">MMPAMAGTTYRLSSQQDHRDLELRSISESCNAGTPDHGSPANAVEAEPIPPNGGYGWVCTFAVFMINAHTWGINASWAVIMAHYSLNQSQLTASHFTYAIIGGLSISQALLIAPAISWSQKFIGTRSTLILGALLVFVSLLTSSFVTHVWQLVLSQGICFGWGMGLIYVTSTAILPSWFTTRRSLAVGIATSGAGIGGLAYSLAANAAIQSLGVRWAYRILACCSLVANLLSSFLLKETGAKVSSTNHGTLIRFKYRDFGRIHILLVLFWGVVTELGYIALLYSLPSFASSIGLSPTQGSIVNALLNLGLGFGRPFIGYLSDSWGRINIATILTAACALFCFAFWIPAQSFGLLCVFAILAGSTCGIFWCTITPVIGEIVGMPKLASTFRAVCLALVIPTTFAEVVAIELAGSGDAQQRDFMQTQIFVAFMFLAGAISLCLLRAWKMSHAEQEQEMQSRGAVASGPLHWASWFTPRFIFHLRHV</sequence>
<feature type="transmembrane region" description="Helical" evidence="3">
    <location>
        <begin position="55"/>
        <end position="84"/>
    </location>
</feature>
<dbReference type="Pfam" id="PF07690">
    <property type="entry name" value="MFS_1"/>
    <property type="match status" value="1"/>
</dbReference>